<feature type="compositionally biased region" description="Low complexity" evidence="1">
    <location>
        <begin position="53"/>
        <end position="68"/>
    </location>
</feature>
<dbReference type="EMBL" id="JBCAWK010000009">
    <property type="protein sequence ID" value="KAK8849502.1"/>
    <property type="molecule type" value="Genomic_DNA"/>
</dbReference>
<feature type="compositionally biased region" description="Basic and acidic residues" evidence="1">
    <location>
        <begin position="763"/>
        <end position="772"/>
    </location>
</feature>
<name>A0AAW0YWQ2_9TREE</name>
<feature type="compositionally biased region" description="Polar residues" evidence="1">
    <location>
        <begin position="70"/>
        <end position="82"/>
    </location>
</feature>
<feature type="compositionally biased region" description="Pro residues" evidence="1">
    <location>
        <begin position="613"/>
        <end position="626"/>
    </location>
</feature>
<feature type="region of interest" description="Disordered" evidence="1">
    <location>
        <begin position="265"/>
        <end position="316"/>
    </location>
</feature>
<sequence length="987" mass="106003">MPYTEPITPSPLQSPSKEQQHHGWRKGHSTPPTHIEDVYSGPSHATGPMPGIPRRSSSNPSASSTPRRTMSPNMSRHVSATHQLFPISRPMEGLPRRSPSSSGGAPGVSGLPPAESSSTLGLKFNGSPSSKRFVHHQGEKEAMSSTSSVVIALPATPDGRSSHDVDVSGPMKNGEHSVPFPTFDPHFKPPPRATPTTNPLSPHTRPTLFSARRGSAGHLRGGQGTTGSLQIPIPTSASTSALNQDIIGGSVPSPNLLRPTASMIRKKSGEVVKPSLKQRSMSTPDLTRQADYNSPTEEGQDSRPFGEERSKSVRFADTSEGDAKALESVVLFLREQKVTAVGKAADPDNALPSETETENDTDASDFVQFRTRKNAAARAADEAGQLQMDVGSRIPRKRTDFSPDARGSLEGENIVLERVELQNGSGQLTLRGSAIVRNLAFRKWVAVRFTLDHWQTVSEVSGTHVCHIPAATSGDEGWDRFSFAIKLEDYKRKLEERQLLLCLHYSVEGSDWWDSNDGMNYSFTFRRSAPRRVNRVSGPASLGGHFLRLNEPSISNPLPGLRNTSVPPPSSQIRAAFGVSETAKVGGPKDWIFPKLAQRVADQPISRPDSPAQTPPPNRFKPPAPPSAHTHLSLAKYCAPSPPQSPPKDGTFEIPLLATSLDSKHESVLENTRRTSMNLVGGNYATLSPSQDMGHERRSSWNGQPSNWDSFAQAMVKSEEGGDVFDGDSTPVARGSRSPEFTPEISDASTSSPAHRPLTLKRSTGDLRKLVQEAEDNENGLMTPPSSNLSSPPTPIHSGLPAVPMSPSPSASTGESSPVETISADSPLDLSSLEINVEPEARGRTGHPNDHKSFTSGSYQEFLDKFCFFQSPRMTPNEIDPVYSRSSYVPASGQSSPGGFPFFTTSGSNSTPTKQYASTHDAFSATGHSNTSASTTPKPASQQPVTSTAPHHGAQYTVGFHANPSDARAWAQQIHSNAASPSLTAAK</sequence>
<feature type="compositionally biased region" description="Polar residues" evidence="1">
    <location>
        <begin position="226"/>
        <end position="235"/>
    </location>
</feature>
<feature type="region of interest" description="Disordered" evidence="1">
    <location>
        <begin position="1"/>
        <end position="235"/>
    </location>
</feature>
<feature type="region of interest" description="Disordered" evidence="1">
    <location>
        <begin position="603"/>
        <end position="630"/>
    </location>
</feature>
<feature type="compositionally biased region" description="Low complexity" evidence="1">
    <location>
        <begin position="96"/>
        <end position="114"/>
    </location>
</feature>
<gene>
    <name evidence="3" type="ORF">IAR55_004836</name>
</gene>
<dbReference type="InterPro" id="IPR050782">
    <property type="entry name" value="PP1_regulatory_subunit_3"/>
</dbReference>
<dbReference type="GO" id="GO:2001069">
    <property type="term" value="F:glycogen binding"/>
    <property type="evidence" value="ECO:0007669"/>
    <property type="project" value="TreeGrafter"/>
</dbReference>
<evidence type="ECO:0000259" key="2">
    <source>
        <dbReference type="PROSITE" id="PS51159"/>
    </source>
</evidence>
<evidence type="ECO:0000313" key="4">
    <source>
        <dbReference type="Proteomes" id="UP001388673"/>
    </source>
</evidence>
<feature type="compositionally biased region" description="Low complexity" evidence="1">
    <location>
        <begin position="801"/>
        <end position="818"/>
    </location>
</feature>
<dbReference type="Pfam" id="PF03370">
    <property type="entry name" value="CBM_21"/>
    <property type="match status" value="1"/>
</dbReference>
<feature type="compositionally biased region" description="Polar residues" evidence="1">
    <location>
        <begin position="973"/>
        <end position="987"/>
    </location>
</feature>
<dbReference type="InterPro" id="IPR038175">
    <property type="entry name" value="CBM21_dom_sf"/>
</dbReference>
<feature type="region of interest" description="Disordered" evidence="1">
    <location>
        <begin position="923"/>
        <end position="987"/>
    </location>
</feature>
<protein>
    <recommendedName>
        <fullName evidence="2">CBM21 domain-containing protein</fullName>
    </recommendedName>
</protein>
<dbReference type="GO" id="GO:0000164">
    <property type="term" value="C:protein phosphatase type 1 complex"/>
    <property type="evidence" value="ECO:0007669"/>
    <property type="project" value="TreeGrafter"/>
</dbReference>
<feature type="region of interest" description="Disordered" evidence="1">
    <location>
        <begin position="341"/>
        <end position="362"/>
    </location>
</feature>
<evidence type="ECO:0000313" key="3">
    <source>
        <dbReference type="EMBL" id="KAK8849502.1"/>
    </source>
</evidence>
<dbReference type="KEGG" id="kne:92182094"/>
<proteinExistence type="predicted"/>
<dbReference type="GeneID" id="92182094"/>
<dbReference type="RefSeq" id="XP_066801390.1">
    <property type="nucleotide sequence ID" value="XM_066947931.1"/>
</dbReference>
<feature type="compositionally biased region" description="Basic and acidic residues" evidence="1">
    <location>
        <begin position="300"/>
        <end position="311"/>
    </location>
</feature>
<dbReference type="Proteomes" id="UP001388673">
    <property type="component" value="Unassembled WGS sequence"/>
</dbReference>
<dbReference type="Gene3D" id="2.60.40.2440">
    <property type="entry name" value="Carbohydrate binding type-21 domain"/>
    <property type="match status" value="1"/>
</dbReference>
<organism evidence="3 4">
    <name type="scientific">Kwoniella newhampshirensis</name>
    <dbReference type="NCBI Taxonomy" id="1651941"/>
    <lineage>
        <taxon>Eukaryota</taxon>
        <taxon>Fungi</taxon>
        <taxon>Dikarya</taxon>
        <taxon>Basidiomycota</taxon>
        <taxon>Agaricomycotina</taxon>
        <taxon>Tremellomycetes</taxon>
        <taxon>Tremellales</taxon>
        <taxon>Cryptococcaceae</taxon>
        <taxon>Kwoniella</taxon>
    </lineage>
</organism>
<feature type="compositionally biased region" description="Polar residues" evidence="1">
    <location>
        <begin position="926"/>
        <end position="949"/>
    </location>
</feature>
<dbReference type="PROSITE" id="PS51159">
    <property type="entry name" value="CBM21"/>
    <property type="match status" value="1"/>
</dbReference>
<feature type="domain" description="CBM21" evidence="2">
    <location>
        <begin position="407"/>
        <end position="524"/>
    </location>
</feature>
<dbReference type="InterPro" id="IPR005036">
    <property type="entry name" value="CBM21_dom"/>
</dbReference>
<feature type="region of interest" description="Disordered" evidence="1">
    <location>
        <begin position="721"/>
        <end position="830"/>
    </location>
</feature>
<accession>A0AAW0YWQ2</accession>
<feature type="compositionally biased region" description="Polar residues" evidence="1">
    <location>
        <begin position="277"/>
        <end position="297"/>
    </location>
</feature>
<evidence type="ECO:0000256" key="1">
    <source>
        <dbReference type="SAM" id="MobiDB-lite"/>
    </source>
</evidence>
<dbReference type="GO" id="GO:0005979">
    <property type="term" value="P:regulation of glycogen biosynthetic process"/>
    <property type="evidence" value="ECO:0007669"/>
    <property type="project" value="TreeGrafter"/>
</dbReference>
<dbReference type="PANTHER" id="PTHR12307:SF36">
    <property type="entry name" value="GLYCOGEN-BINDING SUBUNIT 76A"/>
    <property type="match status" value="1"/>
</dbReference>
<keyword evidence="4" id="KW-1185">Reference proteome</keyword>
<dbReference type="AlphaFoldDB" id="A0AAW0YWQ2"/>
<feature type="compositionally biased region" description="Polar residues" evidence="1">
    <location>
        <begin position="115"/>
        <end position="130"/>
    </location>
</feature>
<reference evidence="3 4" key="1">
    <citation type="journal article" date="2024" name="bioRxiv">
        <title>Comparative genomics of Cryptococcus and Kwoniella reveals pathogenesis evolution and contrasting karyotype dynamics via intercentromeric recombination or chromosome fusion.</title>
        <authorList>
            <person name="Coelho M.A."/>
            <person name="David-Palma M."/>
            <person name="Shea T."/>
            <person name="Bowers K."/>
            <person name="McGinley-Smith S."/>
            <person name="Mohammad A.W."/>
            <person name="Gnirke A."/>
            <person name="Yurkov A.M."/>
            <person name="Nowrousian M."/>
            <person name="Sun S."/>
            <person name="Cuomo C.A."/>
            <person name="Heitman J."/>
        </authorList>
    </citation>
    <scope>NUCLEOTIDE SEQUENCE [LARGE SCALE GENOMIC DNA]</scope>
    <source>
        <strain evidence="3 4">CBS 13917</strain>
    </source>
</reference>
<dbReference type="PANTHER" id="PTHR12307">
    <property type="entry name" value="PROTEIN PHOSPHATASE 1 REGULATORY SUBUNIT"/>
    <property type="match status" value="1"/>
</dbReference>
<dbReference type="GO" id="GO:0008157">
    <property type="term" value="F:protein phosphatase 1 binding"/>
    <property type="evidence" value="ECO:0007669"/>
    <property type="project" value="TreeGrafter"/>
</dbReference>
<comment type="caution">
    <text evidence="3">The sequence shown here is derived from an EMBL/GenBank/DDBJ whole genome shotgun (WGS) entry which is preliminary data.</text>
</comment>